<dbReference type="EMBL" id="JAGQHR010000550">
    <property type="protein sequence ID" value="MCA9729027.1"/>
    <property type="molecule type" value="Genomic_DNA"/>
</dbReference>
<dbReference type="PROSITE" id="PS50943">
    <property type="entry name" value="HTH_CROC1"/>
    <property type="match status" value="1"/>
</dbReference>
<dbReference type="SUPFAM" id="SSF47413">
    <property type="entry name" value="lambda repressor-like DNA-binding domains"/>
    <property type="match status" value="1"/>
</dbReference>
<proteinExistence type="predicted"/>
<dbReference type="InterPro" id="IPR010982">
    <property type="entry name" value="Lambda_DNA-bd_dom_sf"/>
</dbReference>
<gene>
    <name evidence="2" type="ORF">KC729_15150</name>
</gene>
<sequence length="202" mass="22890">MHPLGYLLLLTPPDPSAAMTLRTLFRDVVGVEPAFRFLATDELFEVVSSPPMDTRDLFIGGAFDPATDSLALVRGNLQRIVVPVSMFRTKGAPKPDPTRLRFTDHGQTVLLGDYEAAADAILYERDADFRKRLGARRRREDKGFGPSLRRLRKQRGLRREDFAGISAKTIARLERGETQPNRHTRRAIEDRLDLTLDEILTY</sequence>
<dbReference type="InterPro" id="IPR001387">
    <property type="entry name" value="Cro/C1-type_HTH"/>
</dbReference>
<feature type="domain" description="HTH cro/C1-type" evidence="1">
    <location>
        <begin position="148"/>
        <end position="199"/>
    </location>
</feature>
<dbReference type="Gene3D" id="1.10.260.40">
    <property type="entry name" value="lambda repressor-like DNA-binding domains"/>
    <property type="match status" value="1"/>
</dbReference>
<evidence type="ECO:0000313" key="3">
    <source>
        <dbReference type="Proteomes" id="UP000697710"/>
    </source>
</evidence>
<protein>
    <submittedName>
        <fullName evidence="2">Helix-turn-helix transcriptional regulator</fullName>
    </submittedName>
</protein>
<dbReference type="Proteomes" id="UP000697710">
    <property type="component" value="Unassembled WGS sequence"/>
</dbReference>
<dbReference type="GO" id="GO:0003677">
    <property type="term" value="F:DNA binding"/>
    <property type="evidence" value="ECO:0007669"/>
    <property type="project" value="InterPro"/>
</dbReference>
<evidence type="ECO:0000259" key="1">
    <source>
        <dbReference type="PROSITE" id="PS50943"/>
    </source>
</evidence>
<dbReference type="CDD" id="cd00093">
    <property type="entry name" value="HTH_XRE"/>
    <property type="match status" value="1"/>
</dbReference>
<dbReference type="AlphaFoldDB" id="A0A956RQZ5"/>
<accession>A0A956RQZ5</accession>
<comment type="caution">
    <text evidence="2">The sequence shown here is derived from an EMBL/GenBank/DDBJ whole genome shotgun (WGS) entry which is preliminary data.</text>
</comment>
<organism evidence="2 3">
    <name type="scientific">Eiseniibacteriota bacterium</name>
    <dbReference type="NCBI Taxonomy" id="2212470"/>
    <lineage>
        <taxon>Bacteria</taxon>
        <taxon>Candidatus Eiseniibacteriota</taxon>
    </lineage>
</organism>
<reference evidence="2" key="1">
    <citation type="submission" date="2020-04" db="EMBL/GenBank/DDBJ databases">
        <authorList>
            <person name="Zhang T."/>
        </authorList>
    </citation>
    <scope>NUCLEOTIDE SEQUENCE</scope>
    <source>
        <strain evidence="2">HKST-UBA01</strain>
    </source>
</reference>
<evidence type="ECO:0000313" key="2">
    <source>
        <dbReference type="EMBL" id="MCA9729027.1"/>
    </source>
</evidence>
<dbReference type="SMART" id="SM00530">
    <property type="entry name" value="HTH_XRE"/>
    <property type="match status" value="1"/>
</dbReference>
<dbReference type="Pfam" id="PF01381">
    <property type="entry name" value="HTH_3"/>
    <property type="match status" value="1"/>
</dbReference>
<name>A0A956RQZ5_UNCEI</name>
<reference evidence="2" key="2">
    <citation type="journal article" date="2021" name="Microbiome">
        <title>Successional dynamics and alternative stable states in a saline activated sludge microbial community over 9 years.</title>
        <authorList>
            <person name="Wang Y."/>
            <person name="Ye J."/>
            <person name="Ju F."/>
            <person name="Liu L."/>
            <person name="Boyd J.A."/>
            <person name="Deng Y."/>
            <person name="Parks D.H."/>
            <person name="Jiang X."/>
            <person name="Yin X."/>
            <person name="Woodcroft B.J."/>
            <person name="Tyson G.W."/>
            <person name="Hugenholtz P."/>
            <person name="Polz M.F."/>
            <person name="Zhang T."/>
        </authorList>
    </citation>
    <scope>NUCLEOTIDE SEQUENCE</scope>
    <source>
        <strain evidence="2">HKST-UBA01</strain>
    </source>
</reference>